<dbReference type="SUPFAM" id="SSF48179">
    <property type="entry name" value="6-phosphogluconate dehydrogenase C-terminal domain-like"/>
    <property type="match status" value="1"/>
</dbReference>
<evidence type="ECO:0000259" key="1">
    <source>
        <dbReference type="Pfam" id="PF08546"/>
    </source>
</evidence>
<dbReference type="InterPro" id="IPR013752">
    <property type="entry name" value="KPA_reductase"/>
</dbReference>
<sequence>MASAQRVYTLGNSALANYFAYEIAQIESQKLIPNIVLLLDNQKKLNRFLDNNSQLTRKVKDSLAPPEGSKQFMATSSPPTLASGEPAIMENLIMAVKGNKYFSNLMRKYGASLDGSSNVLLVDPPVGSLEYLFGKMWKNKSLARPNMLLGLTSPQGEGLNASKLQNYSSSNEFEVTTDMKGGKLNLTLSSIPPTYETFDREAELRAAEEIRNNPIVNLLNSTENISTQIFEYSELNMLRFEGLIVNSCIESLSILFDCKYTNELLKTPRARHILKAMISEQVKILTLSYPILKTVPNYDIAFDVERLYSVVQQKLNSVYRRSTLYSQMMQLNESGINQLTGYFVRLAYGCKVDCRWNETVTWLVKSKIQIKKSRSLDYRNL</sequence>
<dbReference type="PANTHER" id="PTHR43765">
    <property type="entry name" value="2-DEHYDROPANTOATE 2-REDUCTASE-RELATED"/>
    <property type="match status" value="1"/>
</dbReference>
<dbReference type="InterPro" id="IPR050838">
    <property type="entry name" value="Ketopantoate_reductase"/>
</dbReference>
<dbReference type="GO" id="GO:0005739">
    <property type="term" value="C:mitochondrion"/>
    <property type="evidence" value="ECO:0007669"/>
    <property type="project" value="TreeGrafter"/>
</dbReference>
<dbReference type="Gene3D" id="1.10.1040.10">
    <property type="entry name" value="N-(1-d-carboxylethyl)-l-norvaline Dehydrogenase, domain 2"/>
    <property type="match status" value="1"/>
</dbReference>
<dbReference type="InterPro" id="IPR008927">
    <property type="entry name" value="6-PGluconate_DH-like_C_sf"/>
</dbReference>
<dbReference type="GO" id="GO:0008677">
    <property type="term" value="F:2-dehydropantoate 2-reductase activity"/>
    <property type="evidence" value="ECO:0007669"/>
    <property type="project" value="TreeGrafter"/>
</dbReference>
<accession>A0AAV5RZB0</accession>
<evidence type="ECO:0000313" key="3">
    <source>
        <dbReference type="Proteomes" id="UP001377567"/>
    </source>
</evidence>
<comment type="caution">
    <text evidence="2">The sequence shown here is derived from an EMBL/GenBank/DDBJ whole genome shotgun (WGS) entry which is preliminary data.</text>
</comment>
<feature type="domain" description="Ketopantoate reductase C-terminal" evidence="1">
    <location>
        <begin position="239"/>
        <end position="366"/>
    </location>
</feature>
<evidence type="ECO:0000313" key="2">
    <source>
        <dbReference type="EMBL" id="GMM56397.1"/>
    </source>
</evidence>
<gene>
    <name evidence="2" type="ORF">DAKH74_030130</name>
</gene>
<dbReference type="GO" id="GO:0050661">
    <property type="term" value="F:NADP binding"/>
    <property type="evidence" value="ECO:0007669"/>
    <property type="project" value="TreeGrafter"/>
</dbReference>
<proteinExistence type="predicted"/>
<reference evidence="2 3" key="1">
    <citation type="journal article" date="2023" name="Elife">
        <title>Identification of key yeast species and microbe-microbe interactions impacting larval growth of Drosophila in the wild.</title>
        <authorList>
            <person name="Mure A."/>
            <person name="Sugiura Y."/>
            <person name="Maeda R."/>
            <person name="Honda K."/>
            <person name="Sakurai N."/>
            <person name="Takahashi Y."/>
            <person name="Watada M."/>
            <person name="Katoh T."/>
            <person name="Gotoh A."/>
            <person name="Gotoh Y."/>
            <person name="Taniguchi I."/>
            <person name="Nakamura K."/>
            <person name="Hayashi T."/>
            <person name="Katayama T."/>
            <person name="Uemura T."/>
            <person name="Hattori Y."/>
        </authorList>
    </citation>
    <scope>NUCLEOTIDE SEQUENCE [LARGE SCALE GENOMIC DNA]</scope>
    <source>
        <strain evidence="2 3">KH-74</strain>
    </source>
</reference>
<dbReference type="InterPro" id="IPR013328">
    <property type="entry name" value="6PGD_dom2"/>
</dbReference>
<keyword evidence="3" id="KW-1185">Reference proteome</keyword>
<dbReference type="AlphaFoldDB" id="A0AAV5RZB0"/>
<dbReference type="Pfam" id="PF08546">
    <property type="entry name" value="ApbA_C"/>
    <property type="match status" value="1"/>
</dbReference>
<dbReference type="Proteomes" id="UP001377567">
    <property type="component" value="Unassembled WGS sequence"/>
</dbReference>
<protein>
    <submittedName>
        <fullName evidence="2">Cbs2 protein</fullName>
    </submittedName>
</protein>
<dbReference type="EMBL" id="BTGD01000008">
    <property type="protein sequence ID" value="GMM56397.1"/>
    <property type="molecule type" value="Genomic_DNA"/>
</dbReference>
<name>A0AAV5RZB0_MAUHU</name>
<dbReference type="PANTHER" id="PTHR43765:SF4">
    <property type="entry name" value="CYTOCHROME B TRANSLATIONAL ACTIVATOR PROTEIN CBS2"/>
    <property type="match status" value="1"/>
</dbReference>
<organism evidence="2 3">
    <name type="scientific">Maudiozyma humilis</name>
    <name type="common">Sour dough yeast</name>
    <name type="synonym">Kazachstania humilis</name>
    <dbReference type="NCBI Taxonomy" id="51915"/>
    <lineage>
        <taxon>Eukaryota</taxon>
        <taxon>Fungi</taxon>
        <taxon>Dikarya</taxon>
        <taxon>Ascomycota</taxon>
        <taxon>Saccharomycotina</taxon>
        <taxon>Saccharomycetes</taxon>
        <taxon>Saccharomycetales</taxon>
        <taxon>Saccharomycetaceae</taxon>
        <taxon>Maudiozyma</taxon>
    </lineage>
</organism>